<name>A0ABU7WDP2_9GAMM</name>
<proteinExistence type="predicted"/>
<reference evidence="2 3" key="1">
    <citation type="submission" date="2024-01" db="EMBL/GenBank/DDBJ databases">
        <title>Novel species of the genus Luteimonas isolated from rivers.</title>
        <authorList>
            <person name="Lu H."/>
        </authorList>
    </citation>
    <scope>NUCLEOTIDE SEQUENCE [LARGE SCALE GENOMIC DNA]</scope>
    <source>
        <strain evidence="2 3">SMYT11W</strain>
    </source>
</reference>
<feature type="chain" id="PRO_5045925917" evidence="1">
    <location>
        <begin position="25"/>
        <end position="209"/>
    </location>
</feature>
<dbReference type="RefSeq" id="WP_332077838.1">
    <property type="nucleotide sequence ID" value="NZ_JAZHBM010000002.1"/>
</dbReference>
<sequence length="209" mass="23574">MRKLKPLELAALSALFSIGANVDAQDAEESMPTNLHRLHVQGNYDPFVTYYTPGNWNFRIQPGVPYSFGLAPSKPNKALPDAATRARARNCVLQYAQHYPILNPQYSLEYSPLWAFKDDNSNLWMYPNNYATPITYPGQDWREGYATTNYTQKQITIYQAGYGSFARLVNALAHEFAHSWDMDENNAKAMGDDTMDRFLQDGGAQCGGL</sequence>
<dbReference type="Proteomes" id="UP001358324">
    <property type="component" value="Unassembled WGS sequence"/>
</dbReference>
<evidence type="ECO:0000313" key="2">
    <source>
        <dbReference type="EMBL" id="MEF3082080.1"/>
    </source>
</evidence>
<protein>
    <submittedName>
        <fullName evidence="2">Uncharacterized protein</fullName>
    </submittedName>
</protein>
<keyword evidence="3" id="KW-1185">Reference proteome</keyword>
<accession>A0ABU7WDP2</accession>
<comment type="caution">
    <text evidence="2">The sequence shown here is derived from an EMBL/GenBank/DDBJ whole genome shotgun (WGS) entry which is preliminary data.</text>
</comment>
<dbReference type="EMBL" id="JAZHBM010000002">
    <property type="protein sequence ID" value="MEF3082080.1"/>
    <property type="molecule type" value="Genomic_DNA"/>
</dbReference>
<evidence type="ECO:0000256" key="1">
    <source>
        <dbReference type="SAM" id="SignalP"/>
    </source>
</evidence>
<gene>
    <name evidence="2" type="ORF">V3391_07610</name>
</gene>
<organism evidence="2 3">
    <name type="scientific">Luteimonas flava</name>
    <dbReference type="NCBI Taxonomy" id="3115822"/>
    <lineage>
        <taxon>Bacteria</taxon>
        <taxon>Pseudomonadati</taxon>
        <taxon>Pseudomonadota</taxon>
        <taxon>Gammaproteobacteria</taxon>
        <taxon>Lysobacterales</taxon>
        <taxon>Lysobacteraceae</taxon>
        <taxon>Luteimonas</taxon>
    </lineage>
</organism>
<feature type="signal peptide" evidence="1">
    <location>
        <begin position="1"/>
        <end position="24"/>
    </location>
</feature>
<keyword evidence="1" id="KW-0732">Signal</keyword>
<evidence type="ECO:0000313" key="3">
    <source>
        <dbReference type="Proteomes" id="UP001358324"/>
    </source>
</evidence>